<evidence type="ECO:0000259" key="1">
    <source>
        <dbReference type="Pfam" id="PF13358"/>
    </source>
</evidence>
<dbReference type="NCBIfam" id="NF033545">
    <property type="entry name" value="transpos_IS630"/>
    <property type="match status" value="1"/>
</dbReference>
<dbReference type="RefSeq" id="WP_202808167.1">
    <property type="nucleotide sequence ID" value="NZ_JAVRFJ010000004.1"/>
</dbReference>
<gene>
    <name evidence="4" type="ORF">RM704_05895</name>
</gene>
<evidence type="ECO:0000259" key="2">
    <source>
        <dbReference type="Pfam" id="PF13518"/>
    </source>
</evidence>
<dbReference type="InterPro" id="IPR055247">
    <property type="entry name" value="InsJ-like_HTH"/>
</dbReference>
<evidence type="ECO:0000313" key="4">
    <source>
        <dbReference type="EMBL" id="MDT0567023.1"/>
    </source>
</evidence>
<organism evidence="4 5">
    <name type="scientific">Streptomyces gottesmaniae</name>
    <dbReference type="NCBI Taxonomy" id="3075518"/>
    <lineage>
        <taxon>Bacteria</taxon>
        <taxon>Bacillati</taxon>
        <taxon>Actinomycetota</taxon>
        <taxon>Actinomycetes</taxon>
        <taxon>Kitasatosporales</taxon>
        <taxon>Streptomycetaceae</taxon>
        <taxon>Streptomyces</taxon>
    </lineage>
</organism>
<feature type="domain" description="Insertion element IS150 protein InsJ-like helix-turn-helix" evidence="2">
    <location>
        <begin position="20"/>
        <end position="70"/>
    </location>
</feature>
<dbReference type="InterPro" id="IPR036397">
    <property type="entry name" value="RNaseH_sf"/>
</dbReference>
<dbReference type="InterPro" id="IPR047655">
    <property type="entry name" value="Transpos_IS630-like"/>
</dbReference>
<accession>A0ABU2YRR9</accession>
<dbReference type="InterPro" id="IPR038717">
    <property type="entry name" value="Tc1-like_DDE_dom"/>
</dbReference>
<reference evidence="4" key="1">
    <citation type="submission" date="2024-05" db="EMBL/GenBank/DDBJ databases">
        <title>30 novel species of actinomycetes from the DSMZ collection.</title>
        <authorList>
            <person name="Nouioui I."/>
        </authorList>
    </citation>
    <scope>NUCLEOTIDE SEQUENCE</scope>
    <source>
        <strain evidence="4">DSM 3412</strain>
    </source>
</reference>
<proteinExistence type="predicted"/>
<evidence type="ECO:0000259" key="3">
    <source>
        <dbReference type="Pfam" id="PF13592"/>
    </source>
</evidence>
<name>A0ABU2YRR9_9ACTN</name>
<keyword evidence="5" id="KW-1185">Reference proteome</keyword>
<dbReference type="Gene3D" id="3.30.420.10">
    <property type="entry name" value="Ribonuclease H-like superfamily/Ribonuclease H"/>
    <property type="match status" value="1"/>
</dbReference>
<sequence>MSELVRDARQLSPSAQEALRLRAVAALVAGRTREDVAAVFQVSLKAVDNWWAKWLAGGREALVAQPRGRRVGEHQVLDAVEQQAVRQAVLDHRPCDLGLAGQLWTRAGVGDLIAKLYRVKLTEQGVGKYLRRWGLSFQRPDKRAVEQNPEAVRVWREETWPAIRAKAEGGEVLFADQVGIRSDQVTGRTWGAKGCTPVVRRSGNRFSVNAMSAISTKGRMHFMVFTETFDADVMCRFLDRLAGHFDHKVHLVVDGHSAHRSRKVRTWLADHPDRIELHFLPSYSPELNPDELVNADLKRSLPMHSRARDQAQLAAEARRFFHRRQRQPHIVRGYFGGPHVRFILE</sequence>
<dbReference type="Pfam" id="PF13592">
    <property type="entry name" value="HTH_33"/>
    <property type="match status" value="1"/>
</dbReference>
<dbReference type="InterPro" id="IPR009057">
    <property type="entry name" value="Homeodomain-like_sf"/>
</dbReference>
<dbReference type="Pfam" id="PF13358">
    <property type="entry name" value="DDE_3"/>
    <property type="match status" value="1"/>
</dbReference>
<evidence type="ECO:0000313" key="5">
    <source>
        <dbReference type="Proteomes" id="UP001180737"/>
    </source>
</evidence>
<feature type="domain" description="Winged helix-turn helix" evidence="3">
    <location>
        <begin position="101"/>
        <end position="159"/>
    </location>
</feature>
<comment type="caution">
    <text evidence="4">The sequence shown here is derived from an EMBL/GenBank/DDBJ whole genome shotgun (WGS) entry which is preliminary data.</text>
</comment>
<dbReference type="InterPro" id="IPR025959">
    <property type="entry name" value="Winged_HTH_dom"/>
</dbReference>
<dbReference type="Pfam" id="PF13518">
    <property type="entry name" value="HTH_28"/>
    <property type="match status" value="1"/>
</dbReference>
<dbReference type="Proteomes" id="UP001180737">
    <property type="component" value="Unassembled WGS sequence"/>
</dbReference>
<dbReference type="SUPFAM" id="SSF46689">
    <property type="entry name" value="Homeodomain-like"/>
    <property type="match status" value="1"/>
</dbReference>
<feature type="domain" description="Tc1-like transposase DDE" evidence="1">
    <location>
        <begin position="172"/>
        <end position="313"/>
    </location>
</feature>
<dbReference type="EMBL" id="JAVRFJ010000004">
    <property type="protein sequence ID" value="MDT0567023.1"/>
    <property type="molecule type" value="Genomic_DNA"/>
</dbReference>
<protein>
    <submittedName>
        <fullName evidence="4">IS630 family transposase</fullName>
    </submittedName>
</protein>